<dbReference type="SUPFAM" id="SSF52833">
    <property type="entry name" value="Thioredoxin-like"/>
    <property type="match status" value="1"/>
</dbReference>
<keyword evidence="4" id="KW-1278">Translocase</keyword>
<evidence type="ECO:0000256" key="2">
    <source>
        <dbReference type="ARBA" id="ARBA00022714"/>
    </source>
</evidence>
<organism evidence="12">
    <name type="scientific">Hellea balneolensis</name>
    <dbReference type="NCBI Taxonomy" id="287478"/>
    <lineage>
        <taxon>Bacteria</taxon>
        <taxon>Pseudomonadati</taxon>
        <taxon>Pseudomonadota</taxon>
        <taxon>Alphaproteobacteria</taxon>
        <taxon>Maricaulales</taxon>
        <taxon>Robiginitomaculaceae</taxon>
        <taxon>Hellea</taxon>
    </lineage>
</organism>
<dbReference type="GO" id="GO:0051537">
    <property type="term" value="F:2 iron, 2 sulfur cluster binding"/>
    <property type="evidence" value="ECO:0007669"/>
    <property type="project" value="UniProtKB-KW"/>
</dbReference>
<dbReference type="InterPro" id="IPR042128">
    <property type="entry name" value="NuoE_dom"/>
</dbReference>
<sequence length="225" mass="24828">MSGRRMAKQQPESFTLSKDSLKQIKHWMGKYPKGRERSAVIPALWIVQKQAGGWLPQKAIEAVADYLNMPVIRVYEVATFYTMFKLEPVGEHHIQLCGTTPCWLRGADALKKVCAHKIGPNGSVSKDGKLSWEEVECLGACANAPMVQISNAQGDDYYEDLTPEILEQMLDDLAAGKTLKPGPQNKRFSSEPDGGPLALTSKGLYNRVRKKKLPNAAKVKTGAKS</sequence>
<comment type="cofactor">
    <cofactor evidence="8">
        <name>[2Fe-2S] cluster</name>
        <dbReference type="ChEBI" id="CHEBI:190135"/>
    </cofactor>
</comment>
<feature type="binding site" evidence="10">
    <location>
        <position position="102"/>
    </location>
    <ligand>
        <name>[2Fe-2S] cluster</name>
        <dbReference type="ChEBI" id="CHEBI:190135"/>
    </ligand>
</feature>
<feature type="region of interest" description="Disordered" evidence="11">
    <location>
        <begin position="176"/>
        <end position="201"/>
    </location>
</feature>
<dbReference type="PANTHER" id="PTHR10371">
    <property type="entry name" value="NADH DEHYDROGENASE UBIQUINONE FLAVOPROTEIN 2, MITOCHONDRIAL"/>
    <property type="match status" value="1"/>
</dbReference>
<dbReference type="FunFam" id="1.10.10.1590:FF:000001">
    <property type="entry name" value="NADH-quinone oxidoreductase subunit E"/>
    <property type="match status" value="1"/>
</dbReference>
<dbReference type="Gene3D" id="1.10.10.1590">
    <property type="entry name" value="NADH-quinone oxidoreductase subunit E"/>
    <property type="match status" value="1"/>
</dbReference>
<dbReference type="NCBIfam" id="TIGR01958">
    <property type="entry name" value="nuoE_fam"/>
    <property type="match status" value="1"/>
</dbReference>
<dbReference type="FunFam" id="3.40.30.10:FF:000022">
    <property type="entry name" value="NADH dehydrogenase flavoprotein 2, mitochondrial"/>
    <property type="match status" value="1"/>
</dbReference>
<evidence type="ECO:0000256" key="3">
    <source>
        <dbReference type="ARBA" id="ARBA00022723"/>
    </source>
</evidence>
<dbReference type="GO" id="GO:0031090">
    <property type="term" value="C:organelle membrane"/>
    <property type="evidence" value="ECO:0007669"/>
    <property type="project" value="UniProtKB-ARBA"/>
</dbReference>
<keyword evidence="3 10" id="KW-0479">Metal-binding</keyword>
<evidence type="ECO:0000256" key="1">
    <source>
        <dbReference type="ARBA" id="ARBA00010643"/>
    </source>
</evidence>
<dbReference type="GO" id="GO:0046872">
    <property type="term" value="F:metal ion binding"/>
    <property type="evidence" value="ECO:0007669"/>
    <property type="project" value="UniProtKB-KW"/>
</dbReference>
<feature type="binding site" evidence="10">
    <location>
        <position position="137"/>
    </location>
    <ligand>
        <name>[2Fe-2S] cluster</name>
        <dbReference type="ChEBI" id="CHEBI:190135"/>
    </ligand>
</feature>
<evidence type="ECO:0000256" key="5">
    <source>
        <dbReference type="ARBA" id="ARBA00023004"/>
    </source>
</evidence>
<reference evidence="12" key="1">
    <citation type="journal article" date="2020" name="mSystems">
        <title>Genome- and Community-Level Interaction Insights into Carbon Utilization and Element Cycling Functions of Hydrothermarchaeota in Hydrothermal Sediment.</title>
        <authorList>
            <person name="Zhou Z."/>
            <person name="Liu Y."/>
            <person name="Xu W."/>
            <person name="Pan J."/>
            <person name="Luo Z.H."/>
            <person name="Li M."/>
        </authorList>
    </citation>
    <scope>NUCLEOTIDE SEQUENCE [LARGE SCALE GENOMIC DNA]</scope>
    <source>
        <strain evidence="12">HyVt-538</strain>
    </source>
</reference>
<evidence type="ECO:0000256" key="8">
    <source>
        <dbReference type="ARBA" id="ARBA00034078"/>
    </source>
</evidence>
<dbReference type="PIRSF" id="PIRSF000216">
    <property type="entry name" value="NADH_DH_24kDa"/>
    <property type="match status" value="1"/>
</dbReference>
<evidence type="ECO:0000256" key="9">
    <source>
        <dbReference type="ARBA" id="ARBA00047712"/>
    </source>
</evidence>
<comment type="similarity">
    <text evidence="1">Belongs to the complex I 24 kDa subunit family.</text>
</comment>
<keyword evidence="7" id="KW-0520">NAD</keyword>
<dbReference type="EMBL" id="DROP01000249">
    <property type="protein sequence ID" value="HHI89038.1"/>
    <property type="molecule type" value="Genomic_DNA"/>
</dbReference>
<dbReference type="PANTHER" id="PTHR10371:SF3">
    <property type="entry name" value="NADH DEHYDROGENASE [UBIQUINONE] FLAVOPROTEIN 2, MITOCHONDRIAL"/>
    <property type="match status" value="1"/>
</dbReference>
<dbReference type="Gene3D" id="3.40.30.10">
    <property type="entry name" value="Glutaredoxin"/>
    <property type="match status" value="1"/>
</dbReference>
<dbReference type="CDD" id="cd03064">
    <property type="entry name" value="TRX_Fd_NuoE"/>
    <property type="match status" value="1"/>
</dbReference>
<feature type="binding site" evidence="10">
    <location>
        <position position="97"/>
    </location>
    <ligand>
        <name>[2Fe-2S] cluster</name>
        <dbReference type="ChEBI" id="CHEBI:190135"/>
    </ligand>
</feature>
<proteinExistence type="inferred from homology"/>
<dbReference type="InterPro" id="IPR041921">
    <property type="entry name" value="NuoE_N"/>
</dbReference>
<dbReference type="GO" id="GO:0022890">
    <property type="term" value="F:inorganic cation transmembrane transporter activity"/>
    <property type="evidence" value="ECO:0007669"/>
    <property type="project" value="UniProtKB-ARBA"/>
</dbReference>
<dbReference type="AlphaFoldDB" id="A0A7V5U1C1"/>
<dbReference type="GO" id="GO:0098796">
    <property type="term" value="C:membrane protein complex"/>
    <property type="evidence" value="ECO:0007669"/>
    <property type="project" value="UniProtKB-ARBA"/>
</dbReference>
<evidence type="ECO:0000256" key="11">
    <source>
        <dbReference type="SAM" id="MobiDB-lite"/>
    </source>
</evidence>
<keyword evidence="6 10" id="KW-0411">Iron-sulfur</keyword>
<accession>A0A7V5U1C1</accession>
<evidence type="ECO:0000256" key="7">
    <source>
        <dbReference type="ARBA" id="ARBA00023027"/>
    </source>
</evidence>
<dbReference type="PROSITE" id="PS01099">
    <property type="entry name" value="COMPLEX1_24K"/>
    <property type="match status" value="1"/>
</dbReference>
<comment type="caution">
    <text evidence="12">The sequence shown here is derived from an EMBL/GenBank/DDBJ whole genome shotgun (WGS) entry which is preliminary data.</text>
</comment>
<dbReference type="EC" id="1.6.5.11" evidence="12"/>
<dbReference type="NCBIfam" id="NF005724">
    <property type="entry name" value="PRK07539.1-4"/>
    <property type="match status" value="1"/>
</dbReference>
<comment type="cofactor">
    <cofactor evidence="10">
        <name>[2Fe-2S] cluster</name>
        <dbReference type="ChEBI" id="CHEBI:190135"/>
    </cofactor>
    <text evidence="10">Binds 1 [2Fe-2S] cluster.</text>
</comment>
<dbReference type="GO" id="GO:0003954">
    <property type="term" value="F:NADH dehydrogenase activity"/>
    <property type="evidence" value="ECO:0007669"/>
    <property type="project" value="TreeGrafter"/>
</dbReference>
<protein>
    <submittedName>
        <fullName evidence="12">NADH-quinone oxidoreductase subunit NuoE</fullName>
        <ecNumber evidence="12">1.6.5.11</ecNumber>
    </submittedName>
</protein>
<evidence type="ECO:0000313" key="12">
    <source>
        <dbReference type="EMBL" id="HHI89038.1"/>
    </source>
</evidence>
<dbReference type="GO" id="GO:0008324">
    <property type="term" value="F:monoatomic cation transmembrane transporter activity"/>
    <property type="evidence" value="ECO:0007669"/>
    <property type="project" value="UniProtKB-ARBA"/>
</dbReference>
<name>A0A7V5U1C1_9PROT</name>
<dbReference type="InterPro" id="IPR036249">
    <property type="entry name" value="Thioredoxin-like_sf"/>
</dbReference>
<dbReference type="GO" id="GO:0031967">
    <property type="term" value="C:organelle envelope"/>
    <property type="evidence" value="ECO:0007669"/>
    <property type="project" value="UniProtKB-ARBA"/>
</dbReference>
<evidence type="ECO:0000256" key="4">
    <source>
        <dbReference type="ARBA" id="ARBA00022967"/>
    </source>
</evidence>
<dbReference type="Pfam" id="PF01257">
    <property type="entry name" value="2Fe-2S_thioredx"/>
    <property type="match status" value="1"/>
</dbReference>
<dbReference type="GO" id="GO:0022804">
    <property type="term" value="F:active transmembrane transporter activity"/>
    <property type="evidence" value="ECO:0007669"/>
    <property type="project" value="UniProtKB-ARBA"/>
</dbReference>
<evidence type="ECO:0000256" key="6">
    <source>
        <dbReference type="ARBA" id="ARBA00023014"/>
    </source>
</evidence>
<dbReference type="Proteomes" id="UP000885806">
    <property type="component" value="Unassembled WGS sequence"/>
</dbReference>
<dbReference type="GO" id="GO:1902494">
    <property type="term" value="C:catalytic complex"/>
    <property type="evidence" value="ECO:0007669"/>
    <property type="project" value="UniProtKB-ARBA"/>
</dbReference>
<feature type="binding site" evidence="10">
    <location>
        <position position="141"/>
    </location>
    <ligand>
        <name>[2Fe-2S] cluster</name>
        <dbReference type="ChEBI" id="CHEBI:190135"/>
    </ligand>
</feature>
<dbReference type="GO" id="GO:0098662">
    <property type="term" value="P:inorganic cation transmembrane transport"/>
    <property type="evidence" value="ECO:0007669"/>
    <property type="project" value="UniProtKB-ARBA"/>
</dbReference>
<dbReference type="InterPro" id="IPR002023">
    <property type="entry name" value="NuoE-like"/>
</dbReference>
<comment type="catalytic activity">
    <reaction evidence="9">
        <text>a quinone + NADH + 5 H(+)(in) = a quinol + NAD(+) + 4 H(+)(out)</text>
        <dbReference type="Rhea" id="RHEA:57888"/>
        <dbReference type="ChEBI" id="CHEBI:15378"/>
        <dbReference type="ChEBI" id="CHEBI:24646"/>
        <dbReference type="ChEBI" id="CHEBI:57540"/>
        <dbReference type="ChEBI" id="CHEBI:57945"/>
        <dbReference type="ChEBI" id="CHEBI:132124"/>
    </reaction>
</comment>
<keyword evidence="12" id="KW-0560">Oxidoreductase</keyword>
<gene>
    <name evidence="12" type="primary">nuoE</name>
    <name evidence="12" type="ORF">ENK01_03710</name>
</gene>
<keyword evidence="5 10" id="KW-0408">Iron</keyword>
<keyword evidence="2 10" id="KW-0001">2Fe-2S</keyword>
<evidence type="ECO:0000256" key="10">
    <source>
        <dbReference type="PIRSR" id="PIRSR000216-1"/>
    </source>
</evidence>